<dbReference type="GO" id="GO:0000155">
    <property type="term" value="F:phosphorelay sensor kinase activity"/>
    <property type="evidence" value="ECO:0007669"/>
    <property type="project" value="InterPro"/>
</dbReference>
<evidence type="ECO:0000313" key="12">
    <source>
        <dbReference type="Proteomes" id="UP000029500"/>
    </source>
</evidence>
<dbReference type="CDD" id="cd12912">
    <property type="entry name" value="PDC2_MCP_like"/>
    <property type="match status" value="1"/>
</dbReference>
<accession>A0A089MFQ5</accession>
<feature type="transmembrane region" description="Helical" evidence="9">
    <location>
        <begin position="318"/>
        <end position="337"/>
    </location>
</feature>
<evidence type="ECO:0000313" key="11">
    <source>
        <dbReference type="EMBL" id="AIQ70323.1"/>
    </source>
</evidence>
<keyword evidence="2" id="KW-1003">Cell membrane</keyword>
<keyword evidence="6" id="KW-0418">Kinase</keyword>
<dbReference type="InterPro" id="IPR033479">
    <property type="entry name" value="dCache_1"/>
</dbReference>
<dbReference type="STRING" id="189425.PGRAT_23775"/>
<evidence type="ECO:0000256" key="4">
    <source>
        <dbReference type="ARBA" id="ARBA00022679"/>
    </source>
</evidence>
<sequence length="604" mass="70210">MLIVKPKVIVDFYMFSICMMSIVNLTYLIDWGLISIIKFKDLSLKLKLYLCIALFVLLPLILMGFYLNYQFAELNEKKTYDTVLETLKQTRQNFDSIITDTDDKSKRIVANQLIQDFANGKYSKKKDYDKIYWDINNWLDEILGSRQNYKSISLYSTQEVIFEKGMQVSELDPSVMERALSLKGKGFWVTSSGEIEYYRGIMDLNKYGKMIGIERFNLDEEKIYQFFKGVKSYDNAHIYLLDSKGIILSSTDRGEIGSNFKKLVPIQKGFSQEEGFVKTLFDERANVAFFYTINETNWRLIQVIPETSFSMLRRTINLILLITILLCVSFGLLFSFVQHKYLLRPLQKLRREMMKLKSGNFNIQLEVDSKDEIGEISNGFMRTVTQLKETIDDVYIGKIKQREAELKALEAQINPHFLYNTLDSIHWLALKEKNYEVSEQIEALAEIFRHVLNKGESFITIRQEISFLENYMFIQKRKYGKRIKLNINVDQVLMDCKMPKLVLQPLVENAIVHGLEPIVEGGNIEVSITRVPQGVLFTVSDNGTGTDESRIHQMMTDQKEAKNVFALKNIDERIKINYGPEYGLHFTSTYQVGTQVKVYIPMIK</sequence>
<dbReference type="Proteomes" id="UP000029500">
    <property type="component" value="Chromosome"/>
</dbReference>
<keyword evidence="4" id="KW-0808">Transferase</keyword>
<dbReference type="Gene3D" id="3.30.565.10">
    <property type="entry name" value="Histidine kinase-like ATPase, C-terminal domain"/>
    <property type="match status" value="1"/>
</dbReference>
<gene>
    <name evidence="11" type="ORF">PGRAT_23775</name>
</gene>
<keyword evidence="12" id="KW-1185">Reference proteome</keyword>
<dbReference type="PANTHER" id="PTHR34220">
    <property type="entry name" value="SENSOR HISTIDINE KINASE YPDA"/>
    <property type="match status" value="1"/>
</dbReference>
<feature type="domain" description="HAMP" evidence="10">
    <location>
        <begin position="340"/>
        <end position="392"/>
    </location>
</feature>
<dbReference type="InterPro" id="IPR050640">
    <property type="entry name" value="Bact_2-comp_sensor_kinase"/>
</dbReference>
<dbReference type="AlphaFoldDB" id="A0A089MFQ5"/>
<proteinExistence type="predicted"/>
<protein>
    <recommendedName>
        <fullName evidence="10">HAMP domain-containing protein</fullName>
    </recommendedName>
</protein>
<organism evidence="11 12">
    <name type="scientific">Paenibacillus graminis</name>
    <dbReference type="NCBI Taxonomy" id="189425"/>
    <lineage>
        <taxon>Bacteria</taxon>
        <taxon>Bacillati</taxon>
        <taxon>Bacillota</taxon>
        <taxon>Bacilli</taxon>
        <taxon>Bacillales</taxon>
        <taxon>Paenibacillaceae</taxon>
        <taxon>Paenibacillus</taxon>
    </lineage>
</organism>
<evidence type="ECO:0000259" key="10">
    <source>
        <dbReference type="PROSITE" id="PS50885"/>
    </source>
</evidence>
<keyword evidence="5 9" id="KW-0812">Transmembrane</keyword>
<evidence type="ECO:0000256" key="3">
    <source>
        <dbReference type="ARBA" id="ARBA00022553"/>
    </source>
</evidence>
<evidence type="ECO:0000256" key="2">
    <source>
        <dbReference type="ARBA" id="ARBA00022475"/>
    </source>
</evidence>
<evidence type="ECO:0000256" key="9">
    <source>
        <dbReference type="SAM" id="Phobius"/>
    </source>
</evidence>
<dbReference type="EMBL" id="CP009287">
    <property type="protein sequence ID" value="AIQ70323.1"/>
    <property type="molecule type" value="Genomic_DNA"/>
</dbReference>
<dbReference type="InterPro" id="IPR003660">
    <property type="entry name" value="HAMP_dom"/>
</dbReference>
<evidence type="ECO:0000256" key="8">
    <source>
        <dbReference type="ARBA" id="ARBA00023136"/>
    </source>
</evidence>
<dbReference type="InterPro" id="IPR010559">
    <property type="entry name" value="Sig_transdc_His_kin_internal"/>
</dbReference>
<dbReference type="SUPFAM" id="SSF55874">
    <property type="entry name" value="ATPase domain of HSP90 chaperone/DNA topoisomerase II/histidine kinase"/>
    <property type="match status" value="1"/>
</dbReference>
<name>A0A089MFQ5_9BACL</name>
<dbReference type="KEGG" id="pgm:PGRAT_23775"/>
<comment type="subcellular location">
    <subcellularLocation>
        <location evidence="1">Cell membrane</location>
        <topology evidence="1">Multi-pass membrane protein</topology>
    </subcellularLocation>
</comment>
<feature type="transmembrane region" description="Helical" evidence="9">
    <location>
        <begin position="12"/>
        <end position="34"/>
    </location>
</feature>
<evidence type="ECO:0000256" key="1">
    <source>
        <dbReference type="ARBA" id="ARBA00004651"/>
    </source>
</evidence>
<keyword evidence="3" id="KW-0597">Phosphoprotein</keyword>
<evidence type="ECO:0000256" key="5">
    <source>
        <dbReference type="ARBA" id="ARBA00022692"/>
    </source>
</evidence>
<dbReference type="SMART" id="SM00304">
    <property type="entry name" value="HAMP"/>
    <property type="match status" value="1"/>
</dbReference>
<dbReference type="Pfam" id="PF02743">
    <property type="entry name" value="dCache_1"/>
    <property type="match status" value="1"/>
</dbReference>
<evidence type="ECO:0000256" key="7">
    <source>
        <dbReference type="ARBA" id="ARBA00022989"/>
    </source>
</evidence>
<dbReference type="Gene3D" id="6.10.340.10">
    <property type="match status" value="1"/>
</dbReference>
<evidence type="ECO:0000256" key="6">
    <source>
        <dbReference type="ARBA" id="ARBA00022777"/>
    </source>
</evidence>
<dbReference type="Pfam" id="PF02518">
    <property type="entry name" value="HATPase_c"/>
    <property type="match status" value="1"/>
</dbReference>
<dbReference type="Pfam" id="PF00672">
    <property type="entry name" value="HAMP"/>
    <property type="match status" value="1"/>
</dbReference>
<dbReference type="Gene3D" id="3.30.450.20">
    <property type="entry name" value="PAS domain"/>
    <property type="match status" value="1"/>
</dbReference>
<keyword evidence="7 9" id="KW-1133">Transmembrane helix</keyword>
<feature type="transmembrane region" description="Helical" evidence="9">
    <location>
        <begin position="46"/>
        <end position="69"/>
    </location>
</feature>
<dbReference type="HOGENOM" id="CLU_020473_6_1_9"/>
<dbReference type="InterPro" id="IPR036890">
    <property type="entry name" value="HATPase_C_sf"/>
</dbReference>
<dbReference type="PANTHER" id="PTHR34220:SF7">
    <property type="entry name" value="SENSOR HISTIDINE KINASE YPDA"/>
    <property type="match status" value="1"/>
</dbReference>
<dbReference type="GO" id="GO:0005886">
    <property type="term" value="C:plasma membrane"/>
    <property type="evidence" value="ECO:0007669"/>
    <property type="project" value="UniProtKB-SubCell"/>
</dbReference>
<dbReference type="InterPro" id="IPR003594">
    <property type="entry name" value="HATPase_dom"/>
</dbReference>
<dbReference type="CDD" id="cd06225">
    <property type="entry name" value="HAMP"/>
    <property type="match status" value="1"/>
</dbReference>
<dbReference type="Pfam" id="PF06580">
    <property type="entry name" value="His_kinase"/>
    <property type="match status" value="1"/>
</dbReference>
<dbReference type="SUPFAM" id="SSF158472">
    <property type="entry name" value="HAMP domain-like"/>
    <property type="match status" value="1"/>
</dbReference>
<keyword evidence="8 9" id="KW-0472">Membrane</keyword>
<reference evidence="11 12" key="1">
    <citation type="submission" date="2014-08" db="EMBL/GenBank/DDBJ databases">
        <title>Comparative genomics of the Paenibacillus odorifer group.</title>
        <authorList>
            <person name="den Bakker H.C."/>
            <person name="Tsai Y.-C."/>
            <person name="Martin N."/>
            <person name="Korlach J."/>
            <person name="Wiedmann M."/>
        </authorList>
    </citation>
    <scope>NUCLEOTIDE SEQUENCE [LARGE SCALE GENOMIC DNA]</scope>
    <source>
        <strain evidence="11 12">DSM 15220</strain>
    </source>
</reference>
<dbReference type="PROSITE" id="PS50885">
    <property type="entry name" value="HAMP"/>
    <property type="match status" value="1"/>
</dbReference>
<dbReference type="eggNOG" id="COG2972">
    <property type="taxonomic scope" value="Bacteria"/>
</dbReference>